<evidence type="ECO:0000313" key="2">
    <source>
        <dbReference type="Proteomes" id="UP000887116"/>
    </source>
</evidence>
<comment type="caution">
    <text evidence="1">The sequence shown here is derived from an EMBL/GenBank/DDBJ whole genome shotgun (WGS) entry which is preliminary data.</text>
</comment>
<dbReference type="EMBL" id="BMAO01030501">
    <property type="protein sequence ID" value="GFQ68467.1"/>
    <property type="molecule type" value="Genomic_DNA"/>
</dbReference>
<evidence type="ECO:0000313" key="1">
    <source>
        <dbReference type="EMBL" id="GFQ68467.1"/>
    </source>
</evidence>
<proteinExistence type="predicted"/>
<dbReference type="OrthoDB" id="7480945at2759"/>
<organism evidence="1 2">
    <name type="scientific">Trichonephila clavata</name>
    <name type="common">Joro spider</name>
    <name type="synonym">Nephila clavata</name>
    <dbReference type="NCBI Taxonomy" id="2740835"/>
    <lineage>
        <taxon>Eukaryota</taxon>
        <taxon>Metazoa</taxon>
        <taxon>Ecdysozoa</taxon>
        <taxon>Arthropoda</taxon>
        <taxon>Chelicerata</taxon>
        <taxon>Arachnida</taxon>
        <taxon>Araneae</taxon>
        <taxon>Araneomorphae</taxon>
        <taxon>Entelegynae</taxon>
        <taxon>Araneoidea</taxon>
        <taxon>Nephilidae</taxon>
        <taxon>Trichonephila</taxon>
    </lineage>
</organism>
<dbReference type="PANTHER" id="PTHR47326:SF1">
    <property type="entry name" value="HTH PSQ-TYPE DOMAIN-CONTAINING PROTEIN"/>
    <property type="match status" value="1"/>
</dbReference>
<dbReference type="PANTHER" id="PTHR47326">
    <property type="entry name" value="TRANSPOSABLE ELEMENT TC3 TRANSPOSASE-LIKE PROTEIN"/>
    <property type="match status" value="1"/>
</dbReference>
<sequence>MSHLLDSDKYLVYLQEGLPELLTDVPVPVRNCMRFRHKGAPSHYGRYVRYHLNHTFPNRWIRSGAPITWILRSPDLYLLIFFSGMP</sequence>
<gene>
    <name evidence="1" type="ORF">TNCT_136911</name>
</gene>
<dbReference type="Proteomes" id="UP000887116">
    <property type="component" value="Unassembled WGS sequence"/>
</dbReference>
<protein>
    <submittedName>
        <fullName evidence="1">Uncharacterized protein</fullName>
    </submittedName>
</protein>
<accession>A0A8X6F2Q5</accession>
<keyword evidence="2" id="KW-1185">Reference proteome</keyword>
<name>A0A8X6F2Q5_TRICU</name>
<reference evidence="1" key="1">
    <citation type="submission" date="2020-07" db="EMBL/GenBank/DDBJ databases">
        <title>Multicomponent nature underlies the extraordinary mechanical properties of spider dragline silk.</title>
        <authorList>
            <person name="Kono N."/>
            <person name="Nakamura H."/>
            <person name="Mori M."/>
            <person name="Yoshida Y."/>
            <person name="Ohtoshi R."/>
            <person name="Malay A.D."/>
            <person name="Moran D.A.P."/>
            <person name="Tomita M."/>
            <person name="Numata K."/>
            <person name="Arakawa K."/>
        </authorList>
    </citation>
    <scope>NUCLEOTIDE SEQUENCE</scope>
</reference>
<dbReference type="AlphaFoldDB" id="A0A8X6F2Q5"/>